<dbReference type="Proteomes" id="UP000450676">
    <property type="component" value="Unassembled WGS sequence"/>
</dbReference>
<comment type="caution">
    <text evidence="1">The sequence shown here is derived from an EMBL/GenBank/DDBJ whole genome shotgun (WGS) entry which is preliminary data.</text>
</comment>
<accession>A0A7X4HED8</accession>
<sequence>MNGRNTWPTFYLSPEQIEALYDAMPEEDLPPPPSVEELEGEWGPGRVIMPGEYRHQRSGLPAAEVMGAPTASSIAVLNAREENSAFVSQLPPESLNKTDAAAELVILFAHSQLDVETLLNSARDRLAAKGTLWVCCAKFRSEYQSDASVHRILHFAHTSGMMGEAILPIDEDWVCVSLSTSVVPGQRPFDVFAHQR</sequence>
<reference evidence="1 2" key="1">
    <citation type="submission" date="2019-12" db="EMBL/GenBank/DDBJ databases">
        <title>Novel species isolated from a subtropical stream in China.</title>
        <authorList>
            <person name="Lu H."/>
        </authorList>
    </citation>
    <scope>NUCLEOTIDE SEQUENCE [LARGE SCALE GENOMIC DNA]</scope>
    <source>
        <strain evidence="1 2">FT127W</strain>
    </source>
</reference>
<protein>
    <submittedName>
        <fullName evidence="1">Uncharacterized protein</fullName>
    </submittedName>
</protein>
<dbReference type="AlphaFoldDB" id="A0A7X4HED8"/>
<organism evidence="1 2">
    <name type="scientific">Pseudoduganella aquatica</name>
    <dbReference type="NCBI Taxonomy" id="2660641"/>
    <lineage>
        <taxon>Bacteria</taxon>
        <taxon>Pseudomonadati</taxon>
        <taxon>Pseudomonadota</taxon>
        <taxon>Betaproteobacteria</taxon>
        <taxon>Burkholderiales</taxon>
        <taxon>Oxalobacteraceae</taxon>
        <taxon>Telluria group</taxon>
        <taxon>Pseudoduganella</taxon>
    </lineage>
</organism>
<name>A0A7X4HED8_9BURK</name>
<evidence type="ECO:0000313" key="2">
    <source>
        <dbReference type="Proteomes" id="UP000450676"/>
    </source>
</evidence>
<dbReference type="RefSeq" id="WP_161073942.1">
    <property type="nucleotide sequence ID" value="NZ_WWCU01000025.1"/>
</dbReference>
<evidence type="ECO:0000313" key="1">
    <source>
        <dbReference type="EMBL" id="MYN09645.1"/>
    </source>
</evidence>
<keyword evidence="2" id="KW-1185">Reference proteome</keyword>
<proteinExistence type="predicted"/>
<gene>
    <name evidence="1" type="ORF">GTP77_20170</name>
</gene>
<dbReference type="EMBL" id="WWCU01000025">
    <property type="protein sequence ID" value="MYN09645.1"/>
    <property type="molecule type" value="Genomic_DNA"/>
</dbReference>